<keyword evidence="4 11" id="KW-0812">Transmembrane</keyword>
<keyword evidence="8 12" id="KW-0472">Membrane</keyword>
<keyword evidence="7 11" id="KW-0406">Ion transport</keyword>
<evidence type="ECO:0000256" key="4">
    <source>
        <dbReference type="ARBA" id="ARBA00022692"/>
    </source>
</evidence>
<evidence type="ECO:0000256" key="2">
    <source>
        <dbReference type="ARBA" id="ARBA00022448"/>
    </source>
</evidence>
<keyword evidence="10 11" id="KW-0407">Ion channel</keyword>
<proteinExistence type="inferred from homology"/>
<evidence type="ECO:0000256" key="12">
    <source>
        <dbReference type="SAM" id="Phobius"/>
    </source>
</evidence>
<dbReference type="Gene3D" id="2.60.470.10">
    <property type="entry name" value="Acid-sensing ion channels like domains"/>
    <property type="match status" value="4"/>
</dbReference>
<reference evidence="13 14" key="1">
    <citation type="submission" date="2022-05" db="EMBL/GenBank/DDBJ databases">
        <authorList>
            <consortium name="Genoscope - CEA"/>
            <person name="William W."/>
        </authorList>
    </citation>
    <scope>NUCLEOTIDE SEQUENCE [LARGE SCALE GENOMIC DNA]</scope>
</reference>
<protein>
    <submittedName>
        <fullName evidence="13">Uncharacterized protein</fullName>
    </submittedName>
</protein>
<feature type="transmembrane region" description="Helical" evidence="12">
    <location>
        <begin position="934"/>
        <end position="954"/>
    </location>
</feature>
<keyword evidence="3 11" id="KW-0894">Sodium channel</keyword>
<sequence>MRSKIDVADDDEKFYQMGLNISGCSETRSVRGNLTCGQALLCAYGWFGPALVKGCNGSTQKKIIDVLNRSSERLYSDEEFLTRYGHEMRSMLILYCRFKSKLKCSDKDFVPHLTKEGLCFTFNSGLNDIPLHHTTYEGADSGLSIILDVQTNESTLNEFSTGLKVIVHEQNTFINRYDGFNVLPGTHASALIKLTKIKRLPSPYKTNCRQMKLAAVERYTKDGCAFECSSNYTIKQCGCRGPGFLGPQTVPLCSIRDSYCVRRSTDQFNITSCSSCSNACSELEYEPRVSYSKFPDVSIATIFHHYFHKTESLKYMQENYVFLQVGFQRLSYEMREDVPSYGSESLLGELGGNMGLLLGCSVLTICEFFDFLWESIKPIDDGSNSANEEMKSENRDSHEWTEFASNTTLHGLRHVVHGNHSPLKRAIWLLFLFAAASLFMFLSVISFKKFFSLPIKTVFSLETPTNGLTFPAVTICNLNMFMRSKIDVADDDERFYQMGLNISGCNETRSVRGNLTCGQALLCAYGWFGPALVKGCNGSTQQKIIDVLNRSSERLYNEEEFFTRYGHEMRSMLILYCRFKSKIRCSDKDFVPHLTKEGLCFTFNSGLNDIPLHHTTYEGADSGLSIILDVQTNESTLNEFSTGLKVIVHEQNTFINRYDGFNVLPGTHASALIKLTKIKRLPSPYKTNCRQMKLAAVERYTKDGCAFECSSNYTIKQCGCRGPGFLGPQTVPLCSIRDSDCVRRSTDQFNITSCSSCSNACSELEYEPRVSYSKFPDVSIATIFHHYFHKTESLKYMQENYVFLQVGFQRMSYEMREDVPSYESESLFGELGGNMGLLLGCSVLTICEFFDFLWESIKSRIRRPNEQNNPPNSSAPLYLKVAVRPIDDGSNSALEKMKSENRDSHEWTEFASSTTLHGLRHVVHRNHSPLKRAIWLLFLFAAASLFMFLSIISLRKFFSLPIKTVFALETPTNGLTFPAVTICNLNMFMRSKIDVADDDEKFYPMGLNISGCSETRSVRGNLTCGQALLCAYGWYGPALVKGCNGSTQQKIINVLNRSSERLYNEEEFLTRYGHEMRSMLILYCRFKSKIRCSDKDFVPHLTKEGLCFTFNSGLNDVPMHHTTYEGADSGLSIILDVQTNESTLNEFSTGLKVIVHEQNTFINRYDGFNVLPGTHASALIKLTKIKRLPSPYKTNCRQMKLAAVERYTKDGCAFECSSNYTIKQCGCRGPGFLGPQTVPLCSIRDSDCVRRSTDQFNITSCSSCSNACSELEYEPRVSYSKFPDVSIATIFHHYFHKTESLKYMQENYVFLQVGFQRLSYEMREDVPSYESESLFGELGGNMGLLLGCSVLTICEFFDFLWESIKSRIRRPNQQNNACLLNRPESQELSLIWPERVFAAEQSMVRKVVVRPIDDGSNSANEKMKSENRDSHEWTEFASNTTLHGLRHVVHRNHSPLKRAIWLLFLFAAASLFMFLSVISLTKFFSLPIKTVFSLETPTNGLTFPAVTICNLNRFMRSKIDVADDDEKFYQMGLNISGCSETRSVRGNLTCGQALLCAYGWFGPALVKGCNGSTQQKIINVLNRSSERLYNEEEFLTRYGHEMRSMLVLYCRFKSKIRCSHKDFVPHLTKEGLCFTFNSGLNDIPLHHTTYEGADSGLSIILDVQTNESTLNEFSTGLKVIVHDQNTFINRYDGFNVLPGTHASALIKLTKIKRLRSPYKTNCRQMKLAAVERYTKDGCAFECSSNYTIKQCGCRGPGFLGLE</sequence>
<dbReference type="PANTHER" id="PTHR11690">
    <property type="entry name" value="AMILORIDE-SENSITIVE SODIUM CHANNEL-RELATED"/>
    <property type="match status" value="1"/>
</dbReference>
<evidence type="ECO:0000313" key="13">
    <source>
        <dbReference type="EMBL" id="CAH3037020.1"/>
    </source>
</evidence>
<dbReference type="PRINTS" id="PR01078">
    <property type="entry name" value="AMINACHANNEL"/>
</dbReference>
<feature type="transmembrane region" description="Helical" evidence="12">
    <location>
        <begin position="1460"/>
        <end position="1480"/>
    </location>
</feature>
<keyword evidence="2 11" id="KW-0813">Transport</keyword>
<evidence type="ECO:0000256" key="11">
    <source>
        <dbReference type="RuleBase" id="RU000679"/>
    </source>
</evidence>
<evidence type="ECO:0000256" key="7">
    <source>
        <dbReference type="ARBA" id="ARBA00023065"/>
    </source>
</evidence>
<keyword evidence="5 12" id="KW-1133">Transmembrane helix</keyword>
<dbReference type="PANTHER" id="PTHR11690:SF296">
    <property type="entry name" value="DEGENERIN-LIKE PROTEIN DEL-10"/>
    <property type="match status" value="1"/>
</dbReference>
<evidence type="ECO:0000256" key="1">
    <source>
        <dbReference type="ARBA" id="ARBA00004141"/>
    </source>
</evidence>
<evidence type="ECO:0000256" key="10">
    <source>
        <dbReference type="ARBA" id="ARBA00023303"/>
    </source>
</evidence>
<dbReference type="InterPro" id="IPR001873">
    <property type="entry name" value="ENaC"/>
</dbReference>
<comment type="similarity">
    <text evidence="11">Belongs to the amiloride-sensitive sodium channel (TC 1.A.6) family.</text>
</comment>
<keyword evidence="14" id="KW-1185">Reference proteome</keyword>
<name>A0ABN8MVS4_9CNID</name>
<evidence type="ECO:0000256" key="5">
    <source>
        <dbReference type="ARBA" id="ARBA00022989"/>
    </source>
</evidence>
<keyword evidence="9 11" id="KW-0739">Sodium transport</keyword>
<keyword evidence="6" id="KW-0915">Sodium</keyword>
<dbReference type="EMBL" id="CALNXK010000005">
    <property type="protein sequence ID" value="CAH3037020.1"/>
    <property type="molecule type" value="Genomic_DNA"/>
</dbReference>
<comment type="subcellular location">
    <subcellularLocation>
        <location evidence="1">Membrane</location>
        <topology evidence="1">Multi-pass membrane protein</topology>
    </subcellularLocation>
</comment>
<organism evidence="13 14">
    <name type="scientific">Porites lobata</name>
    <dbReference type="NCBI Taxonomy" id="104759"/>
    <lineage>
        <taxon>Eukaryota</taxon>
        <taxon>Metazoa</taxon>
        <taxon>Cnidaria</taxon>
        <taxon>Anthozoa</taxon>
        <taxon>Hexacorallia</taxon>
        <taxon>Scleractinia</taxon>
        <taxon>Fungiina</taxon>
        <taxon>Poritidae</taxon>
        <taxon>Porites</taxon>
    </lineage>
</organism>
<gene>
    <name evidence="13" type="ORF">PLOB_00035740</name>
</gene>
<dbReference type="Pfam" id="PF00858">
    <property type="entry name" value="ASC"/>
    <property type="match status" value="4"/>
</dbReference>
<feature type="transmembrane region" description="Helical" evidence="12">
    <location>
        <begin position="426"/>
        <end position="447"/>
    </location>
</feature>
<accession>A0ABN8MVS4</accession>
<evidence type="ECO:0000256" key="8">
    <source>
        <dbReference type="ARBA" id="ARBA00023136"/>
    </source>
</evidence>
<evidence type="ECO:0000256" key="6">
    <source>
        <dbReference type="ARBA" id="ARBA00023053"/>
    </source>
</evidence>
<dbReference type="Proteomes" id="UP001159405">
    <property type="component" value="Unassembled WGS sequence"/>
</dbReference>
<comment type="caution">
    <text evidence="13">The sequence shown here is derived from an EMBL/GenBank/DDBJ whole genome shotgun (WGS) entry which is preliminary data.</text>
</comment>
<dbReference type="Gene3D" id="1.10.287.770">
    <property type="entry name" value="YojJ-like"/>
    <property type="match status" value="3"/>
</dbReference>
<evidence type="ECO:0000313" key="14">
    <source>
        <dbReference type="Proteomes" id="UP001159405"/>
    </source>
</evidence>
<evidence type="ECO:0000256" key="9">
    <source>
        <dbReference type="ARBA" id="ARBA00023201"/>
    </source>
</evidence>
<evidence type="ECO:0000256" key="3">
    <source>
        <dbReference type="ARBA" id="ARBA00022461"/>
    </source>
</evidence>
<feature type="transmembrane region" description="Helical" evidence="12">
    <location>
        <begin position="1342"/>
        <end position="1361"/>
    </location>
</feature>